<reference evidence="1 2" key="1">
    <citation type="submission" date="2019-09" db="EMBL/GenBank/DDBJ databases">
        <title>Genome sequence and assembly of Flavobacterium sp.</title>
        <authorList>
            <person name="Chhetri G."/>
        </authorList>
    </citation>
    <scope>NUCLEOTIDE SEQUENCE [LARGE SCALE GENOMIC DNA]</scope>
    <source>
        <strain evidence="1 2">SNL9</strain>
    </source>
</reference>
<dbReference type="NCBIfam" id="TIGR04131">
    <property type="entry name" value="Bac_Flav_CTERM"/>
    <property type="match status" value="1"/>
</dbReference>
<dbReference type="InterPro" id="IPR049804">
    <property type="entry name" value="Choice_anch_L"/>
</dbReference>
<keyword evidence="2" id="KW-1185">Reference proteome</keyword>
<organism evidence="1 2">
    <name type="scientific">Paenimyroides baculatum</name>
    <dbReference type="NCBI Taxonomy" id="2608000"/>
    <lineage>
        <taxon>Bacteria</taxon>
        <taxon>Pseudomonadati</taxon>
        <taxon>Bacteroidota</taxon>
        <taxon>Flavobacteriia</taxon>
        <taxon>Flavobacteriales</taxon>
        <taxon>Flavobacteriaceae</taxon>
        <taxon>Paenimyroides</taxon>
    </lineage>
</organism>
<proteinExistence type="predicted"/>
<dbReference type="Proteomes" id="UP000325141">
    <property type="component" value="Unassembled WGS sequence"/>
</dbReference>
<evidence type="ECO:0000313" key="2">
    <source>
        <dbReference type="Proteomes" id="UP000325141"/>
    </source>
</evidence>
<dbReference type="Pfam" id="PF13585">
    <property type="entry name" value="CHU_C"/>
    <property type="match status" value="1"/>
</dbReference>
<evidence type="ECO:0000313" key="1">
    <source>
        <dbReference type="EMBL" id="KAA5538384.1"/>
    </source>
</evidence>
<protein>
    <submittedName>
        <fullName evidence="1">T9SS type B sorting domain-containing protein</fullName>
    </submittedName>
</protein>
<dbReference type="NCBIfam" id="NF038133">
    <property type="entry name" value="choice_anch_L"/>
    <property type="match status" value="1"/>
</dbReference>
<dbReference type="EMBL" id="VWSG01000001">
    <property type="protein sequence ID" value="KAA5538384.1"/>
    <property type="molecule type" value="Genomic_DNA"/>
</dbReference>
<sequence>MRNKYLLILFLLTGILGFSQQYNYVSVDPTYTADNLVKNVLVRSKCDLVSNVKYQNGDGSVQAQQFYNLAYFNKNGSTFPFEDGVVLCTDSPQEIPGPSLRGTTGVNGQRWGGDKDLNDAINDAGGGSQPTYRSTQLQFDFIPVQSSVTFDYLFASNSYHNQCGEWCANGAMFAAWLIDTTTGIGQNLALVPNTTDPISINTVRDVTKSGGTCASINPQFMGNVYAAPSTVPALSAPINYIGHTVPMTSLTANVIVGRKYTIKLAVVDFCPNDSHSSAAFFKAGSFDIGNLDLGDPVLIGAGDGLCVGDTHTLESGLDPILFTFEWFKDGIKIPGQTGPNLVVTTTGDYHVKAFIPTVTSCIMESDPVRVEFFDYVSILAPQNLSVCPSAGATTRFDLKDALVGKTTNPNILYSFYTSQQDAQNDTNSIPDLYTLANNAVTPVTIWVRAYELNNPCPYIASFTLSFLNCTLALNPLADLSICEGESVQTFDLTVQTPLVYNNAAGYTVSYHLSKPDADTNQSPIPAGNLATYNGTNGQRIWVRVTSNTNPLSFGVTSFYLFRNLLPLTQTNILPVTACEKGNTGLADFNLNIAYTTVPVSAVGVSLEFYSTQQDALLGNTALMLPVNYTGAAGTIYVRVRNLDGDCFKVVPLQLQIINTPTANSLAPLTYCDLNNDGFGEFNLDVTRVLIAGNPMPANSVVTFHETQNDADANVNAIVNTGVYINKVKDQQTIYVRVGFTNSSCYNTVTLLLKVNKTPSITPIRSLKVCDINNDGVEMVNLRSKESVMLTGLNAANYTITYHISSSAAMAGTGVIGNPTSFSTNVSKVVFVRVTDNVTGCFAINRIDLELIAMPVVANPLPTYYKCDTDGNGFEIFDLASLKAGIVGTQQGLDVTFHYTNADAQTGANPLANQYQNVSANVQTIYVRVFNASSDCYVVSTLKLEVKANPVIILPSTPYVICSDSGFGTINIYLYGKALVDATGQNYTFQFFETKSDAENNINIISNPVAYNNLTPGNSTIWIRIQDPVSGCSSVYPISFQLVVPPKLPASLPKVTVCDTLGGTQDGLGVFDLTVQNPLLLAAQTTQGTYQIRYFTTQALASSNINWIVSPTQFQNTVNPQTIWVRIEDTSKPGSCARIMSFVIEVNAPLVLSQPLPIVLCDTELPNDGKMEIDLTVREQQIFGGQPPFGAVVTYYRTEQDAQNGFNNIGNPKQFYNTVNPQTVYVAVVNQYGCRSIVSLTVRVLPLPEPNMTPTPLELCEETLGSGMATFDLTLAQPNLSNFSNYTYSYYVSEVGAHIGPSDISFINTPTNFFSGSSTVYVRVENSFTDTNQRCYVVVPLELIVNPWPTVGPMTALLACMDTPVDFTTFNLHDKDLEAVAGGNPADFIVRYFLSQANAEDNVNPLPYTYMNTTARQQVIWVRVENKDTGCFDVASFALQIEQAVYAFTPSDTEFCETDYVNDGVSLIDLTVLDTEIIGNQPLTPDLVVTYERWDRTSIPNPANSVQVYNGEVIRAIVRNNNPAILCTSSVEFTVRLKDAPEVKPLVDGVICYEYRDSQRLITGHYLETGIPLDVNYTFIWTKNGGALGANDADVLDGGRRLYVRTPGTYTVTVTGTNGCTTTRSAVVQQATSITIDEVKLTDSFGDTNAIEVMAYAGAGVLLEYKLDNGAWQDSNIFLNVTPGEHTVYVRAKDALSCESSKVITVMDYPKFFTPNNDGYNDTWNIWSLKNQPDTKIYIFDRFGKLIKQLSPAGAGWDGTFNGQPLPSTDYWFKAEYIDPKTGLNKELTGHFSLKR</sequence>
<name>A0A5M6CT46_9FLAO</name>
<dbReference type="InterPro" id="IPR026341">
    <property type="entry name" value="T9SS_type_B"/>
</dbReference>
<gene>
    <name evidence="1" type="ORF">F0460_01925</name>
</gene>
<accession>A0A5M6CT46</accession>
<dbReference type="RefSeq" id="WP_150009714.1">
    <property type="nucleotide sequence ID" value="NZ_VWSG01000001.1"/>
</dbReference>
<comment type="caution">
    <text evidence="1">The sequence shown here is derived from an EMBL/GenBank/DDBJ whole genome shotgun (WGS) entry which is preliminary data.</text>
</comment>